<evidence type="ECO:0000313" key="3">
    <source>
        <dbReference type="Proteomes" id="UP000444721"/>
    </source>
</evidence>
<feature type="region of interest" description="Disordered" evidence="1">
    <location>
        <begin position="1"/>
        <end position="27"/>
    </location>
</feature>
<dbReference type="Pfam" id="PF10274">
    <property type="entry name" value="ParcG"/>
    <property type="match status" value="1"/>
</dbReference>
<dbReference type="OMA" id="RTHIAKN"/>
<evidence type="ECO:0000256" key="1">
    <source>
        <dbReference type="SAM" id="MobiDB-lite"/>
    </source>
</evidence>
<dbReference type="VEuPathDB" id="AmoebaDB:NF0014910"/>
<dbReference type="AlphaFoldDB" id="A0A6A5BPF7"/>
<dbReference type="VEuPathDB" id="AmoebaDB:NfTy_065990"/>
<protein>
    <submittedName>
        <fullName evidence="2">Uncharacterized protein</fullName>
    </submittedName>
</protein>
<evidence type="ECO:0000313" key="2">
    <source>
        <dbReference type="EMBL" id="KAF0975415.1"/>
    </source>
</evidence>
<dbReference type="EMBL" id="VFQX01000044">
    <property type="protein sequence ID" value="KAF0975415.1"/>
    <property type="molecule type" value="Genomic_DNA"/>
</dbReference>
<dbReference type="PANTHER" id="PTHR21207:SF2">
    <property type="entry name" value="PARKIN COREGULATED GENE PROTEIN"/>
    <property type="match status" value="1"/>
</dbReference>
<dbReference type="GO" id="GO:0030544">
    <property type="term" value="F:Hsp70 protein binding"/>
    <property type="evidence" value="ECO:0007669"/>
    <property type="project" value="TreeGrafter"/>
</dbReference>
<name>A0A6A5BPF7_NAEFO</name>
<dbReference type="OrthoDB" id="5954824at2759"/>
<dbReference type="SUPFAM" id="SSF48371">
    <property type="entry name" value="ARM repeat"/>
    <property type="match status" value="1"/>
</dbReference>
<comment type="caution">
    <text evidence="2">The sequence shown here is derived from an EMBL/GenBank/DDBJ whole genome shotgun (WGS) entry which is preliminary data.</text>
</comment>
<dbReference type="VEuPathDB" id="AmoebaDB:FDP41_005409"/>
<organism evidence="2 3">
    <name type="scientific">Naegleria fowleri</name>
    <name type="common">Brain eating amoeba</name>
    <dbReference type="NCBI Taxonomy" id="5763"/>
    <lineage>
        <taxon>Eukaryota</taxon>
        <taxon>Discoba</taxon>
        <taxon>Heterolobosea</taxon>
        <taxon>Tetramitia</taxon>
        <taxon>Eutetramitia</taxon>
        <taxon>Vahlkampfiidae</taxon>
        <taxon>Naegleria</taxon>
    </lineage>
</organism>
<dbReference type="RefSeq" id="XP_044560128.1">
    <property type="nucleotide sequence ID" value="XM_044708930.1"/>
</dbReference>
<gene>
    <name evidence="2" type="ORF">FDP41_005409</name>
</gene>
<dbReference type="InterPro" id="IPR019399">
    <property type="entry name" value="Parkin_co-regulated_protein"/>
</dbReference>
<accession>A0A6A5BPF7</accession>
<proteinExistence type="predicted"/>
<feature type="region of interest" description="Disordered" evidence="1">
    <location>
        <begin position="48"/>
        <end position="160"/>
    </location>
</feature>
<sequence length="352" mass="39449">MDQQQQAQQPPPSQPTNDFKGEFVHPVVSANKGTASSLLLEDYTRTHIAKNPLKGGGKPSRPDAKYLPKSSESPFGSFPGEFKVRSVKPQTESSESSSSTKDIGLVGSKMVSSRTSLEKTERGTFAWSPKKVGTGGASSSLREGKKPTPPPKPVAGAMERRPIPDTQFRKFYERGDLPISIKHEGTNEIHWKVKAEKLDYHHYLPIFFDGLREKEEPYRFLAVQGTFDLLKYGKDKIVNCIPQLIIPIKTALNTRDPEIICTVLKVIQQLVLSNNKVGEALVPYYRQILPIFNLFKTQNINLGDAIEYSQRKRLNIGDLIEETLQLLEQEGGEDAFINIKYMIPTYESSVLN</sequence>
<reference evidence="2 3" key="1">
    <citation type="journal article" date="2019" name="Sci. Rep.">
        <title>Nanopore sequencing improves the draft genome of the human pathogenic amoeba Naegleria fowleri.</title>
        <authorList>
            <person name="Liechti N."/>
            <person name="Schurch N."/>
            <person name="Bruggmann R."/>
            <person name="Wittwer M."/>
        </authorList>
    </citation>
    <scope>NUCLEOTIDE SEQUENCE [LARGE SCALE GENOMIC DNA]</scope>
    <source>
        <strain evidence="2 3">ATCC 30894</strain>
    </source>
</reference>
<keyword evidence="3" id="KW-1185">Reference proteome</keyword>
<dbReference type="Proteomes" id="UP000444721">
    <property type="component" value="Unassembled WGS sequence"/>
</dbReference>
<dbReference type="GeneID" id="68112627"/>
<dbReference type="GO" id="GO:0051879">
    <property type="term" value="F:Hsp90 protein binding"/>
    <property type="evidence" value="ECO:0007669"/>
    <property type="project" value="TreeGrafter"/>
</dbReference>
<dbReference type="PANTHER" id="PTHR21207">
    <property type="entry name" value="PARKIN COREGULATED GENE PROTEIN PARK2 COREGULATED"/>
    <property type="match status" value="1"/>
</dbReference>
<dbReference type="InterPro" id="IPR016024">
    <property type="entry name" value="ARM-type_fold"/>
</dbReference>